<dbReference type="EMBL" id="JAHQIW010002010">
    <property type="protein sequence ID" value="KAJ1354273.1"/>
    <property type="molecule type" value="Genomic_DNA"/>
</dbReference>
<keyword evidence="2" id="KW-0732">Signal</keyword>
<reference evidence="3" key="1">
    <citation type="submission" date="2021-06" db="EMBL/GenBank/DDBJ databases">
        <title>Parelaphostrongylus tenuis whole genome reference sequence.</title>
        <authorList>
            <person name="Garwood T.J."/>
            <person name="Larsen P.A."/>
            <person name="Fountain-Jones N.M."/>
            <person name="Garbe J.R."/>
            <person name="Macchietto M.G."/>
            <person name="Kania S.A."/>
            <person name="Gerhold R.W."/>
            <person name="Richards J.E."/>
            <person name="Wolf T.M."/>
        </authorList>
    </citation>
    <scope>NUCLEOTIDE SEQUENCE</scope>
    <source>
        <strain evidence="3">MNPRO001-30</strain>
        <tissue evidence="3">Meninges</tissue>
    </source>
</reference>
<feature type="compositionally biased region" description="Basic and acidic residues" evidence="1">
    <location>
        <begin position="233"/>
        <end position="243"/>
    </location>
</feature>
<evidence type="ECO:0000256" key="1">
    <source>
        <dbReference type="SAM" id="MobiDB-lite"/>
    </source>
</evidence>
<feature type="region of interest" description="Disordered" evidence="1">
    <location>
        <begin position="219"/>
        <end position="243"/>
    </location>
</feature>
<dbReference type="Gene3D" id="2.60.120.970">
    <property type="match status" value="1"/>
</dbReference>
<sequence length="243" mass="27802">MNSTLLAYVSVIFTISAQVSASLGLSSHELSMIQKGFLRRFGFPSVPNLSGPMLPIPDHIWEIYQWATENDDMDWIRHYYPKELFEVNSGLLISYNLSSSVRNAAQEEVKQAILKMRIADVKKPTRVSIFAVDEQQPEMRRLLDSKTIDVSRRNYWYDFDVVSAFQTSQNDYDKVTFLIDHSDVTIYASEPHSMSTIQLLRHQSVPLIVYSVLKEPSRVRRKRALPAASGPKETTKATPSERD</sequence>
<feature type="chain" id="PRO_5042010169" evidence="2">
    <location>
        <begin position="22"/>
        <end position="243"/>
    </location>
</feature>
<gene>
    <name evidence="3" type="ORF">KIN20_011151</name>
</gene>
<proteinExistence type="predicted"/>
<protein>
    <submittedName>
        <fullName evidence="3">Uncharacterized protein</fullName>
    </submittedName>
</protein>
<evidence type="ECO:0000313" key="4">
    <source>
        <dbReference type="Proteomes" id="UP001196413"/>
    </source>
</evidence>
<evidence type="ECO:0000313" key="3">
    <source>
        <dbReference type="EMBL" id="KAJ1354273.1"/>
    </source>
</evidence>
<accession>A0AAD5MDM8</accession>
<dbReference type="Proteomes" id="UP001196413">
    <property type="component" value="Unassembled WGS sequence"/>
</dbReference>
<feature type="signal peptide" evidence="2">
    <location>
        <begin position="1"/>
        <end position="21"/>
    </location>
</feature>
<name>A0AAD5MDM8_PARTN</name>
<evidence type="ECO:0000256" key="2">
    <source>
        <dbReference type="SAM" id="SignalP"/>
    </source>
</evidence>
<dbReference type="AlphaFoldDB" id="A0AAD5MDM8"/>
<organism evidence="3 4">
    <name type="scientific">Parelaphostrongylus tenuis</name>
    <name type="common">Meningeal worm</name>
    <dbReference type="NCBI Taxonomy" id="148309"/>
    <lineage>
        <taxon>Eukaryota</taxon>
        <taxon>Metazoa</taxon>
        <taxon>Ecdysozoa</taxon>
        <taxon>Nematoda</taxon>
        <taxon>Chromadorea</taxon>
        <taxon>Rhabditida</taxon>
        <taxon>Rhabditina</taxon>
        <taxon>Rhabditomorpha</taxon>
        <taxon>Strongyloidea</taxon>
        <taxon>Metastrongylidae</taxon>
        <taxon>Parelaphostrongylus</taxon>
    </lineage>
</organism>
<comment type="caution">
    <text evidence="3">The sequence shown here is derived from an EMBL/GenBank/DDBJ whole genome shotgun (WGS) entry which is preliminary data.</text>
</comment>
<keyword evidence="4" id="KW-1185">Reference proteome</keyword>